<dbReference type="Gene3D" id="3.60.10.10">
    <property type="entry name" value="Endonuclease/exonuclease/phosphatase"/>
    <property type="match status" value="1"/>
</dbReference>
<proteinExistence type="predicted"/>
<keyword evidence="1" id="KW-0175">Coiled coil</keyword>
<feature type="compositionally biased region" description="Pro residues" evidence="2">
    <location>
        <begin position="192"/>
        <end position="207"/>
    </location>
</feature>
<evidence type="ECO:0008006" key="4">
    <source>
        <dbReference type="Google" id="ProtNLM"/>
    </source>
</evidence>
<dbReference type="SUPFAM" id="SSF56219">
    <property type="entry name" value="DNase I-like"/>
    <property type="match status" value="1"/>
</dbReference>
<evidence type="ECO:0000256" key="2">
    <source>
        <dbReference type="SAM" id="MobiDB-lite"/>
    </source>
</evidence>
<dbReference type="AlphaFoldDB" id="A0A2N9ETE7"/>
<name>A0A2N9ETE7_FAGSY</name>
<evidence type="ECO:0000313" key="3">
    <source>
        <dbReference type="EMBL" id="SPC77960.1"/>
    </source>
</evidence>
<dbReference type="PANTHER" id="PTHR33710">
    <property type="entry name" value="BNAC02G09200D PROTEIN"/>
    <property type="match status" value="1"/>
</dbReference>
<organism evidence="3">
    <name type="scientific">Fagus sylvatica</name>
    <name type="common">Beechnut</name>
    <dbReference type="NCBI Taxonomy" id="28930"/>
    <lineage>
        <taxon>Eukaryota</taxon>
        <taxon>Viridiplantae</taxon>
        <taxon>Streptophyta</taxon>
        <taxon>Embryophyta</taxon>
        <taxon>Tracheophyta</taxon>
        <taxon>Spermatophyta</taxon>
        <taxon>Magnoliopsida</taxon>
        <taxon>eudicotyledons</taxon>
        <taxon>Gunneridae</taxon>
        <taxon>Pentapetalae</taxon>
        <taxon>rosids</taxon>
        <taxon>fabids</taxon>
        <taxon>Fagales</taxon>
        <taxon>Fagaceae</taxon>
        <taxon>Fagus</taxon>
    </lineage>
</organism>
<reference evidence="3" key="1">
    <citation type="submission" date="2018-02" db="EMBL/GenBank/DDBJ databases">
        <authorList>
            <person name="Cohen D.B."/>
            <person name="Kent A.D."/>
        </authorList>
    </citation>
    <scope>NUCLEOTIDE SEQUENCE</scope>
</reference>
<accession>A0A2N9ETE7</accession>
<dbReference type="EMBL" id="OIVN01000302">
    <property type="protein sequence ID" value="SPC77960.1"/>
    <property type="molecule type" value="Genomic_DNA"/>
</dbReference>
<dbReference type="InterPro" id="IPR036691">
    <property type="entry name" value="Endo/exonu/phosph_ase_sf"/>
</dbReference>
<feature type="coiled-coil region" evidence="1">
    <location>
        <begin position="565"/>
        <end position="592"/>
    </location>
</feature>
<feature type="compositionally biased region" description="Polar residues" evidence="2">
    <location>
        <begin position="208"/>
        <end position="221"/>
    </location>
</feature>
<dbReference type="PANTHER" id="PTHR33710:SF79">
    <property type="entry name" value="OS06G0205337 PROTEIN"/>
    <property type="match status" value="1"/>
</dbReference>
<sequence length="933" mass="108014">MANLDMDASSNDELDLHAPLARHGPVLRANHADVAIQREYWNNYTIAYLLDYRKFSVRHLQHIIDSYPDLVIQMGQMLGVYERIDWDANIPLNIRFMRIRVRMNPWLPLIAGHTRTQCTYLMADVEQLIHRQRQRIQDELHVQYGFDPLEPHFVNELRAFYNRPQRWSTQIRFGPLSKDTGYRHRQHQQGGPSPPQPTMQKPTPPSHSPTVDTHNQTTTPPLQEHPQPVLTQPLWQPPANSNLHWVWIDGDGPFLTNALLDQPPVTDNLHGLNFEITFETNGLADETTKQSTTLVAQLEVHVDTEPNPDDSLEQRMNNVGFSFEAGDSSRTTQAPREEDSLELHLAQFHLETTKSLTWLNQAHTTLPNRTILINPRTSNLAPEIHRHLIWNELQTFGRQICQKWVCIGDFNQVLHESDKLTFKDNTMVGNLQLQQVLSALCLIPIDSKGLPFMWMNKRQGDEFVMEKLDQAFTNTEWLDHFPHSVVRNLPIIRSDHGPIILDIDYPQQFRHRPFRFEWMWTAHPDYAPLINSAWSKNHAGSYAYILGKKLASVRDEFRRWNKEVFGKVEREIEKKKEELKCIQENINFVDDVRRESEHREQLDQLLHREEILWSQKARKEWDLKEDRNTKYFQAIVRNIRRHNKIIQIKNEEDVWISDQAQIEHSFCTHFQKLYVDEPQYSADEIQFQLNCLQIPKLTDQQRCTLDQLVDDAEILPVVQQLGPLKAPGPDGIPAAFYKKFWPTVQHEILNMVKAFFHSDDSFLFLKNDTKSIMAIQSTLAWYCSLSGQSLNLDKSELYCSPNMPSQQKIKMAQDLGVKLVPQPSKYLGGQLQTASMLPSQWIYGLRIFLSSTLPHQNDNAITLSGKDMDCQIMFEGKQPNGGAGHKAQAGFCNTSLTLQGTLEEDPTQSTSSYVDPRHKLASSHHHSRRCTTA</sequence>
<evidence type="ECO:0000256" key="1">
    <source>
        <dbReference type="SAM" id="Coils"/>
    </source>
</evidence>
<feature type="region of interest" description="Disordered" evidence="2">
    <location>
        <begin position="178"/>
        <end position="236"/>
    </location>
</feature>
<feature type="compositionally biased region" description="Basic residues" evidence="2">
    <location>
        <begin position="919"/>
        <end position="933"/>
    </location>
</feature>
<protein>
    <recommendedName>
        <fullName evidence="4">Reverse transcriptase domain-containing protein</fullName>
    </recommendedName>
</protein>
<feature type="region of interest" description="Disordered" evidence="2">
    <location>
        <begin position="902"/>
        <end position="933"/>
    </location>
</feature>
<gene>
    <name evidence="3" type="ORF">FSB_LOCUS5842</name>
</gene>